<dbReference type="PRINTS" id="PR00171">
    <property type="entry name" value="SUGRTRNSPORT"/>
</dbReference>
<evidence type="ECO:0000256" key="8">
    <source>
        <dbReference type="SAM" id="Coils"/>
    </source>
</evidence>
<dbReference type="InterPro" id="IPR005828">
    <property type="entry name" value="MFS_sugar_transport-like"/>
</dbReference>
<keyword evidence="8" id="KW-0175">Coiled coil</keyword>
<evidence type="ECO:0000256" key="2">
    <source>
        <dbReference type="ARBA" id="ARBA00010992"/>
    </source>
</evidence>
<name>A0A225AD43_TALAT</name>
<feature type="transmembrane region" description="Helical" evidence="9">
    <location>
        <begin position="85"/>
        <end position="106"/>
    </location>
</feature>
<keyword evidence="3 7" id="KW-0813">Transport</keyword>
<dbReference type="InterPro" id="IPR003663">
    <property type="entry name" value="Sugar/inositol_transpt"/>
</dbReference>
<dbReference type="PANTHER" id="PTHR48022">
    <property type="entry name" value="PLASTIDIC GLUCOSE TRANSPORTER 4"/>
    <property type="match status" value="1"/>
</dbReference>
<dbReference type="OrthoDB" id="6612291at2759"/>
<dbReference type="PANTHER" id="PTHR48022:SF46">
    <property type="entry name" value="SUGAR TRANSPORTER, PUTATIVE (AFU_ORTHOLOGUE AFUA_1G11830)-RELATED"/>
    <property type="match status" value="1"/>
</dbReference>
<dbReference type="InterPro" id="IPR005829">
    <property type="entry name" value="Sugar_transporter_CS"/>
</dbReference>
<feature type="transmembrane region" description="Helical" evidence="9">
    <location>
        <begin position="331"/>
        <end position="351"/>
    </location>
</feature>
<evidence type="ECO:0000256" key="6">
    <source>
        <dbReference type="ARBA" id="ARBA00023136"/>
    </source>
</evidence>
<dbReference type="NCBIfam" id="TIGR00879">
    <property type="entry name" value="SP"/>
    <property type="match status" value="1"/>
</dbReference>
<dbReference type="PROSITE" id="PS00217">
    <property type="entry name" value="SUGAR_TRANSPORT_2"/>
    <property type="match status" value="1"/>
</dbReference>
<dbReference type="PROSITE" id="PS00216">
    <property type="entry name" value="SUGAR_TRANSPORT_1"/>
    <property type="match status" value="1"/>
</dbReference>
<sequence length="516" mass="57096">MAVGLFRSKRAYNWYISTVAAACMVLYGYDASVFNSVQGSANWVAWFNHPNQSLIGGINTAYTVGAIFGGFFLGGPVADFLGRKVGMGMGCVLVIAATFMQAFAPYHNIACFIAGRCIIGVGQGIALTAGPIYIGELAPPHIRGKIMTLWQTFYSVGSFICFWVNYGCTEHAARLGNWDWRMVIVFQLLVPCIILVLLPTLPGTPRWYIQRQNNVEKARSALQRVRETEEEVEEELNQIRGALEYEKEAISSSYSALWKDRSVRKRFLLALVLNAGQQLTGQGSLNSYSTIIYKKVFTSASQISLINALNATFGILFTLNAIWIVDRFGRTFLLEVGGIGMCICMIIIAAVETETPTLPNGAKTESVGIALVFLLFLFILFYKPSWGATVWIWTSEVFSMNVRAQAVGMASQTQNVANTIFNQFFPIFLDNDGFYAFYFFAGINLLLAAFVFFFVPETKHVPLEEIDVLFGGSNHHTQGENMLVETKLGLRPDNDETVATEATKPVASAHIEDSKV</sequence>
<feature type="transmembrane region" description="Helical" evidence="9">
    <location>
        <begin position="146"/>
        <end position="166"/>
    </location>
</feature>
<keyword evidence="4 9" id="KW-0812">Transmembrane</keyword>
<evidence type="ECO:0000256" key="5">
    <source>
        <dbReference type="ARBA" id="ARBA00022989"/>
    </source>
</evidence>
<feature type="transmembrane region" description="Helical" evidence="9">
    <location>
        <begin position="54"/>
        <end position="73"/>
    </location>
</feature>
<organism evidence="10 11">
    <name type="scientific">Talaromyces atroroseus</name>
    <dbReference type="NCBI Taxonomy" id="1441469"/>
    <lineage>
        <taxon>Eukaryota</taxon>
        <taxon>Fungi</taxon>
        <taxon>Dikarya</taxon>
        <taxon>Ascomycota</taxon>
        <taxon>Pezizomycotina</taxon>
        <taxon>Eurotiomycetes</taxon>
        <taxon>Eurotiomycetidae</taxon>
        <taxon>Eurotiales</taxon>
        <taxon>Trichocomaceae</taxon>
        <taxon>Talaromyces</taxon>
        <taxon>Talaromyces sect. Trachyspermi</taxon>
    </lineage>
</organism>
<reference evidence="10 11" key="1">
    <citation type="submission" date="2015-06" db="EMBL/GenBank/DDBJ databases">
        <title>Talaromyces atroroseus IBT 11181 draft genome.</title>
        <authorList>
            <person name="Rasmussen K.B."/>
            <person name="Rasmussen S."/>
            <person name="Petersen B."/>
            <person name="Sicheritz-Ponten T."/>
            <person name="Mortensen U.H."/>
            <person name="Thrane U."/>
        </authorList>
    </citation>
    <scope>NUCLEOTIDE SEQUENCE [LARGE SCALE GENOMIC DNA]</scope>
    <source>
        <strain evidence="10 11">IBT 11181</strain>
    </source>
</reference>
<dbReference type="Proteomes" id="UP000214365">
    <property type="component" value="Unassembled WGS sequence"/>
</dbReference>
<gene>
    <name evidence="10" type="ORF">UA08_06405</name>
</gene>
<dbReference type="EMBL" id="LFMY01000010">
    <property type="protein sequence ID" value="OKL58330.1"/>
    <property type="molecule type" value="Genomic_DNA"/>
</dbReference>
<evidence type="ECO:0000256" key="1">
    <source>
        <dbReference type="ARBA" id="ARBA00004141"/>
    </source>
</evidence>
<keyword evidence="11" id="KW-1185">Reference proteome</keyword>
<dbReference type="AlphaFoldDB" id="A0A225AD43"/>
<keyword evidence="6 9" id="KW-0472">Membrane</keyword>
<dbReference type="GeneID" id="31006160"/>
<dbReference type="InterPro" id="IPR036259">
    <property type="entry name" value="MFS_trans_sf"/>
</dbReference>
<feature type="transmembrane region" description="Helical" evidence="9">
    <location>
        <begin position="178"/>
        <end position="201"/>
    </location>
</feature>
<dbReference type="Gene3D" id="1.20.1250.20">
    <property type="entry name" value="MFS general substrate transporter like domains"/>
    <property type="match status" value="1"/>
</dbReference>
<dbReference type="InterPro" id="IPR050360">
    <property type="entry name" value="MFS_Sugar_Transporters"/>
</dbReference>
<feature type="coiled-coil region" evidence="8">
    <location>
        <begin position="211"/>
        <end position="245"/>
    </location>
</feature>
<comment type="subcellular location">
    <subcellularLocation>
        <location evidence="1">Membrane</location>
        <topology evidence="1">Multi-pass membrane protein</topology>
    </subcellularLocation>
</comment>
<dbReference type="RefSeq" id="XP_020118451.1">
    <property type="nucleotide sequence ID" value="XM_020268909.1"/>
</dbReference>
<dbReference type="Pfam" id="PF00083">
    <property type="entry name" value="Sugar_tr"/>
    <property type="match status" value="1"/>
</dbReference>
<protein>
    <submittedName>
        <fullName evidence="10">Uncharacterized protein</fullName>
    </submittedName>
</protein>
<dbReference type="SUPFAM" id="SSF103473">
    <property type="entry name" value="MFS general substrate transporter"/>
    <property type="match status" value="1"/>
</dbReference>
<comment type="similarity">
    <text evidence="2 7">Belongs to the major facilitator superfamily. Sugar transporter (TC 2.A.1.1) family.</text>
</comment>
<dbReference type="FunFam" id="1.20.1250.20:FF:000134">
    <property type="entry name" value="MFS sugar transporter protein"/>
    <property type="match status" value="1"/>
</dbReference>
<dbReference type="GO" id="GO:0005351">
    <property type="term" value="F:carbohydrate:proton symporter activity"/>
    <property type="evidence" value="ECO:0007669"/>
    <property type="project" value="TreeGrafter"/>
</dbReference>
<feature type="transmembrane region" description="Helical" evidence="9">
    <location>
        <begin position="12"/>
        <end position="34"/>
    </location>
</feature>
<evidence type="ECO:0000313" key="10">
    <source>
        <dbReference type="EMBL" id="OKL58330.1"/>
    </source>
</evidence>
<comment type="caution">
    <text evidence="10">The sequence shown here is derived from an EMBL/GenBank/DDBJ whole genome shotgun (WGS) entry which is preliminary data.</text>
</comment>
<dbReference type="GO" id="GO:0016020">
    <property type="term" value="C:membrane"/>
    <property type="evidence" value="ECO:0007669"/>
    <property type="project" value="UniProtKB-SubCell"/>
</dbReference>
<evidence type="ECO:0000313" key="11">
    <source>
        <dbReference type="Proteomes" id="UP000214365"/>
    </source>
</evidence>
<evidence type="ECO:0000256" key="7">
    <source>
        <dbReference type="RuleBase" id="RU003346"/>
    </source>
</evidence>
<feature type="transmembrane region" description="Helical" evidence="9">
    <location>
        <begin position="112"/>
        <end position="134"/>
    </location>
</feature>
<keyword evidence="5 9" id="KW-1133">Transmembrane helix</keyword>
<feature type="transmembrane region" description="Helical" evidence="9">
    <location>
        <begin position="363"/>
        <end position="382"/>
    </location>
</feature>
<feature type="transmembrane region" description="Helical" evidence="9">
    <location>
        <begin position="303"/>
        <end position="325"/>
    </location>
</feature>
<accession>A0A225AD43</accession>
<evidence type="ECO:0000256" key="9">
    <source>
        <dbReference type="SAM" id="Phobius"/>
    </source>
</evidence>
<proteinExistence type="inferred from homology"/>
<evidence type="ECO:0000256" key="4">
    <source>
        <dbReference type="ARBA" id="ARBA00022692"/>
    </source>
</evidence>
<feature type="transmembrane region" description="Helical" evidence="9">
    <location>
        <begin position="435"/>
        <end position="455"/>
    </location>
</feature>
<evidence type="ECO:0000256" key="3">
    <source>
        <dbReference type="ARBA" id="ARBA00022448"/>
    </source>
</evidence>